<reference evidence="2" key="1">
    <citation type="journal article" date="2024" name="Toxins">
        <title>Genome Sequence Analysis of Native Xenorhabdus Strains Isolated from Entomopathogenic Nematodes in Argentina.</title>
        <authorList>
            <person name="Palma L."/>
            <person name="Frizzo L."/>
            <person name="Kaiser S."/>
            <person name="Berry C."/>
            <person name="Caballero P."/>
            <person name="Bode H.B."/>
            <person name="Del Valle E.E."/>
        </authorList>
    </citation>
    <scope>NUCLEOTIDE SEQUENCE [LARGE SCALE GENOMIC DNA]</scope>
    <source>
        <strain evidence="2">Reich</strain>
    </source>
</reference>
<evidence type="ECO:0008006" key="3">
    <source>
        <dbReference type="Google" id="ProtNLM"/>
    </source>
</evidence>
<organism evidence="1 2">
    <name type="scientific">Xenorhabdus littoralis</name>
    <dbReference type="NCBI Taxonomy" id="2582835"/>
    <lineage>
        <taxon>Bacteria</taxon>
        <taxon>Pseudomonadati</taxon>
        <taxon>Pseudomonadota</taxon>
        <taxon>Gammaproteobacteria</taxon>
        <taxon>Enterobacterales</taxon>
        <taxon>Morganellaceae</taxon>
        <taxon>Xenorhabdus</taxon>
    </lineage>
</organism>
<proteinExistence type="predicted"/>
<keyword evidence="2" id="KW-1185">Reference proteome</keyword>
<sequence>MTFLGLVSHKKYQKWKNPTPFLSCFHFHERHESKSVNAPARSMIQAVKSFDISDDVFIHTLSNIRNLPGYILQKKSKNSNDRFNLSTFTILKENDHEISFGLTGRFWQADLGIIHQPNLESFIRFDDNTSAKLVLRFLVKEHSNGHRSLITETFAFCPTEQTKKLFTLYWLTIRVASGFIRKRMLSFIIKKFK</sequence>
<comment type="caution">
    <text evidence="1">The sequence shown here is derived from an EMBL/GenBank/DDBJ whole genome shotgun (WGS) entry which is preliminary data.</text>
</comment>
<accession>A0ABU4SQZ4</accession>
<evidence type="ECO:0000313" key="2">
    <source>
        <dbReference type="Proteomes" id="UP001271640"/>
    </source>
</evidence>
<dbReference type="RefSeq" id="WP_319927737.1">
    <property type="nucleotide sequence ID" value="NZ_VCDP01000120.1"/>
</dbReference>
<dbReference type="Proteomes" id="UP001271640">
    <property type="component" value="Unassembled WGS sequence"/>
</dbReference>
<evidence type="ECO:0000313" key="1">
    <source>
        <dbReference type="EMBL" id="MDX8001042.1"/>
    </source>
</evidence>
<name>A0ABU4SQZ4_9GAMM</name>
<dbReference type="EMBL" id="VCDP01000120">
    <property type="protein sequence ID" value="MDX8001042.1"/>
    <property type="molecule type" value="Genomic_DNA"/>
</dbReference>
<gene>
    <name evidence="1" type="ORF">FE394_18060</name>
</gene>
<protein>
    <recommendedName>
        <fullName evidence="3">DUF1990 domain-containing protein</fullName>
    </recommendedName>
</protein>